<proteinExistence type="predicted"/>
<evidence type="ECO:0000313" key="1">
    <source>
        <dbReference type="EMBL" id="AFP87537.1"/>
    </source>
</evidence>
<dbReference type="InterPro" id="IPR015943">
    <property type="entry name" value="WD40/YVTN_repeat-like_dom_sf"/>
</dbReference>
<dbReference type="Gene3D" id="2.130.10.10">
    <property type="entry name" value="YVTN repeat-like/Quinoprotein amine dehydrogenase"/>
    <property type="match status" value="2"/>
</dbReference>
<dbReference type="SUPFAM" id="SSF69322">
    <property type="entry name" value="Tricorn protease domain 2"/>
    <property type="match status" value="1"/>
</dbReference>
<dbReference type="EMBL" id="JX157625">
    <property type="protein sequence ID" value="AFP87537.1"/>
    <property type="molecule type" value="Genomic_DNA"/>
</dbReference>
<reference evidence="1" key="1">
    <citation type="journal article" date="2012" name="J. Am. Chem. Soc.">
        <title>Flavoenzyme-catalyzed atropo-selective n,c-bipyrrole homocoupling in marinopyrrole biosynthesis.</title>
        <authorList>
            <person name="Yamanaka K."/>
            <person name="Ryan K.S."/>
            <person name="Gulder T.A."/>
            <person name="Hughes C.C."/>
            <person name="Moore B.S."/>
        </authorList>
    </citation>
    <scope>NUCLEOTIDE SEQUENCE</scope>
    <source>
        <strain evidence="1">CNQ-418</strain>
    </source>
</reference>
<dbReference type="InterPro" id="IPR001680">
    <property type="entry name" value="WD40_rpt"/>
</dbReference>
<name>J7H560_9ACTN</name>
<protein>
    <submittedName>
        <fullName evidence="1">Uncharacterized protein</fullName>
    </submittedName>
</protein>
<accession>J7H560</accession>
<sequence length="597" mass="64487">MTGRIHLLNDHLQVRRSSPAMTNGQPVHDLVVAGPWIIGKDRNGNITKWSLRTFDLVDYVDACTAYGTGRDTNRPTAEHTLAYWRGQICTGDGAGRFITLEATSLAMDATRPPLAGVGPLVSLCLDHPRVHSAVEVSGRVLLGSLDTGRFDAVETLGSGQVHSMHYDDRHDRFLAVKSDGEALGLRHGVTLLALDGSVECEFLFARHEVDFLEFSPDGATMYAGGSDGLLYVIDNTTLQPRITGTVGGFPGRVTDVTVGDDGSLFVLTLSGELVRVGPELDCVQDRALALRQAVWDVSSAWDEPGRWYCGTDDGVAVVEARTPPAGSPVLTEVGHHPARFGAVHKVATLSGGYVGIGQRQTVFRADALGKPLWSVTLEDAGYSVSVTPDHKRLLVATGIGAVELDADAGVELEWLSLDGRPITTACYGPDGERVLGNQDGAVCAFDPLTRDELWWLETGHSVERIWFQEGAVYVCGAGGLVAYSPVRGMVTERWGSGRCATRAAAVVGERVFLACDQRELHIFDRVTGEPWDIQNDLPDQPQMLTALTGPEGGRHLLAGGVGGWLCTYPLTENRLPARARQTWLTRRLGRSYALSRE</sequence>
<dbReference type="Pfam" id="PF00400">
    <property type="entry name" value="WD40"/>
    <property type="match status" value="1"/>
</dbReference>
<dbReference type="AlphaFoldDB" id="J7H560"/>
<organism evidence="1">
    <name type="scientific">Streptomyces sp. CNQ-418</name>
    <dbReference type="NCBI Taxonomy" id="467194"/>
    <lineage>
        <taxon>Bacteria</taxon>
        <taxon>Bacillati</taxon>
        <taxon>Actinomycetota</taxon>
        <taxon>Actinomycetes</taxon>
        <taxon>Kitasatosporales</taxon>
        <taxon>Streptomycetaceae</taxon>
        <taxon>Streptomyces</taxon>
    </lineage>
</organism>